<reference evidence="1 2" key="1">
    <citation type="journal article" date="2018" name="Plant J.">
        <title>Genome sequences of Chlorella sorokiniana UTEX 1602 and Micractinium conductrix SAG 241.80: implications to maltose excretion by a green alga.</title>
        <authorList>
            <person name="Arriola M.B."/>
            <person name="Velmurugan N."/>
            <person name="Zhang Y."/>
            <person name="Plunkett M.H."/>
            <person name="Hondzo H."/>
            <person name="Barney B.M."/>
        </authorList>
    </citation>
    <scope>NUCLEOTIDE SEQUENCE [LARGE SCALE GENOMIC DNA]</scope>
    <source>
        <strain evidence="1">1602</strain>
        <strain evidence="2">UTEX 1602</strain>
    </source>
</reference>
<reference evidence="1" key="2">
    <citation type="submission" date="2018-02" db="EMBL/GenBank/DDBJ databases">
        <authorList>
            <person name="Cohen D.B."/>
            <person name="Kent A.D."/>
        </authorList>
    </citation>
    <scope>NUCLEOTIDE SEQUENCE</scope>
    <source>
        <strain evidence="1">1602</strain>
    </source>
</reference>
<dbReference type="Gene3D" id="1.25.70.10">
    <property type="entry name" value="Transcription termination factor 3, mitochondrial"/>
    <property type="match status" value="2"/>
</dbReference>
<name>A0A2P6THV5_CHLSO</name>
<dbReference type="OrthoDB" id="518414at2759"/>
<comment type="caution">
    <text evidence="1">The sequence shown here is derived from an EMBL/GenBank/DDBJ whole genome shotgun (WGS) entry which is preliminary data.</text>
</comment>
<dbReference type="AlphaFoldDB" id="A0A2P6THV5"/>
<protein>
    <submittedName>
        <fullName evidence="1">Uncharacterized protein</fullName>
    </submittedName>
</protein>
<dbReference type="EMBL" id="LHPG02000015">
    <property type="protein sequence ID" value="PRW33859.1"/>
    <property type="molecule type" value="Genomic_DNA"/>
</dbReference>
<evidence type="ECO:0000313" key="1">
    <source>
        <dbReference type="EMBL" id="PRW33859.1"/>
    </source>
</evidence>
<sequence length="436" mass="46984">MAAVQIHQGASADGELPLWRFLRQCGFSEVGIGRMRGAVRPGKSRYKVVTGRRYSQQKVAQDLAPNIAALLGEGLDTPAIERLFTAQPNLLTATHSKFASSLAALRQLADLLPDDPRSAQAPSGATQLGLAILRRPGSVARLLQRGAPARLIGGNLRLRRQLGVSGSATAHAIFTNSAVLASDLQQAEALVAHLQRLQASGELSAAHVTQLALEPCGLSLSPAEFDRRRREGGDHALACIGLKDPNGRQQAIATALGELLQAAAGVPGPLQQQYRQQATAQAQRYAAFMRATPASLRANWAALHRAGLADGDIAAIVQQQPSVLTHNWGSDSKKQLATWLRQELGLSLAQFLKRHVGYANKGVGRLAMRAAYLQQHRPAVWQQYYARGAGPLLSLLSDNRNFYPKSGCTQADLAAFEREWLRTPAGRRWGGKPSRT</sequence>
<dbReference type="Proteomes" id="UP000239899">
    <property type="component" value="Unassembled WGS sequence"/>
</dbReference>
<organism evidence="1 2">
    <name type="scientific">Chlorella sorokiniana</name>
    <name type="common">Freshwater green alga</name>
    <dbReference type="NCBI Taxonomy" id="3076"/>
    <lineage>
        <taxon>Eukaryota</taxon>
        <taxon>Viridiplantae</taxon>
        <taxon>Chlorophyta</taxon>
        <taxon>core chlorophytes</taxon>
        <taxon>Trebouxiophyceae</taxon>
        <taxon>Chlorellales</taxon>
        <taxon>Chlorellaceae</taxon>
        <taxon>Chlorella clade</taxon>
        <taxon>Chlorella</taxon>
    </lineage>
</organism>
<dbReference type="InterPro" id="IPR038538">
    <property type="entry name" value="MTERF_sf"/>
</dbReference>
<dbReference type="EMBL" id="LHPG02000015">
    <property type="protein sequence ID" value="PRW33860.1"/>
    <property type="molecule type" value="Genomic_DNA"/>
</dbReference>
<gene>
    <name evidence="1" type="ORF">C2E21_7204</name>
</gene>
<accession>A0A2P6THV5</accession>
<evidence type="ECO:0000313" key="2">
    <source>
        <dbReference type="Proteomes" id="UP000239899"/>
    </source>
</evidence>
<keyword evidence="2" id="KW-1185">Reference proteome</keyword>
<proteinExistence type="predicted"/>